<protein>
    <recommendedName>
        <fullName evidence="3">C-type lectin domain-containing protein</fullName>
    </recommendedName>
</protein>
<dbReference type="InterPro" id="IPR001304">
    <property type="entry name" value="C-type_lectin-like"/>
</dbReference>
<dbReference type="Ensembl" id="ENSCPBT00000029261.1">
    <property type="protein sequence ID" value="ENSCPBP00000024841.1"/>
    <property type="gene ID" value="ENSCPBG00000017665.1"/>
</dbReference>
<feature type="chain" id="PRO_5034822310" description="C-type lectin domain-containing protein" evidence="2">
    <location>
        <begin position="18"/>
        <end position="83"/>
    </location>
</feature>
<reference evidence="4" key="1">
    <citation type="submission" date="2025-08" db="UniProtKB">
        <authorList>
            <consortium name="Ensembl"/>
        </authorList>
    </citation>
    <scope>IDENTIFICATION</scope>
</reference>
<name>A0A8C3HY41_CHRPI</name>
<dbReference type="PANTHER" id="PTHR45710:SF35">
    <property type="entry name" value="C-TYPE LECTIN DOMAIN FAMILY 2 MEMBER D"/>
    <property type="match status" value="1"/>
</dbReference>
<dbReference type="SUPFAM" id="SSF56436">
    <property type="entry name" value="C-type lectin-like"/>
    <property type="match status" value="1"/>
</dbReference>
<dbReference type="PANTHER" id="PTHR45710">
    <property type="entry name" value="C-TYPE LECTIN DOMAIN-CONTAINING PROTEIN 180"/>
    <property type="match status" value="1"/>
</dbReference>
<accession>A0A8C3HY41</accession>
<sequence length="83" mass="9389">VTLCLLLSLFSPRGSLSEHWIGLRREEGEPWKWVNGSEFNNLFPIRGGGNCAYLNDNGVSASRCITERHWVCNKPDAIHHDPL</sequence>
<organism evidence="4 5">
    <name type="scientific">Chrysemys picta bellii</name>
    <name type="common">Western painted turtle</name>
    <name type="synonym">Emys bellii</name>
    <dbReference type="NCBI Taxonomy" id="8478"/>
    <lineage>
        <taxon>Eukaryota</taxon>
        <taxon>Metazoa</taxon>
        <taxon>Chordata</taxon>
        <taxon>Craniata</taxon>
        <taxon>Vertebrata</taxon>
        <taxon>Euteleostomi</taxon>
        <taxon>Archelosauria</taxon>
        <taxon>Testudinata</taxon>
        <taxon>Testudines</taxon>
        <taxon>Cryptodira</taxon>
        <taxon>Durocryptodira</taxon>
        <taxon>Testudinoidea</taxon>
        <taxon>Emydidae</taxon>
        <taxon>Chrysemys</taxon>
    </lineage>
</organism>
<dbReference type="Proteomes" id="UP000694380">
    <property type="component" value="Unplaced"/>
</dbReference>
<evidence type="ECO:0000259" key="3">
    <source>
        <dbReference type="PROSITE" id="PS50041"/>
    </source>
</evidence>
<dbReference type="InterPro" id="IPR050828">
    <property type="entry name" value="C-type_lectin/matrix_domain"/>
</dbReference>
<comment type="subcellular location">
    <subcellularLocation>
        <location evidence="1">Cell membrane</location>
        <topology evidence="1">Single-pass type II membrane protein</topology>
    </subcellularLocation>
</comment>
<keyword evidence="5" id="KW-1185">Reference proteome</keyword>
<dbReference type="Gene3D" id="3.10.100.10">
    <property type="entry name" value="Mannose-Binding Protein A, subunit A"/>
    <property type="match status" value="1"/>
</dbReference>
<feature type="signal peptide" evidence="2">
    <location>
        <begin position="1"/>
        <end position="17"/>
    </location>
</feature>
<keyword evidence="2" id="KW-0732">Signal</keyword>
<evidence type="ECO:0000256" key="1">
    <source>
        <dbReference type="ARBA" id="ARBA00004401"/>
    </source>
</evidence>
<evidence type="ECO:0000256" key="2">
    <source>
        <dbReference type="SAM" id="SignalP"/>
    </source>
</evidence>
<feature type="domain" description="C-type lectin" evidence="3">
    <location>
        <begin position="5"/>
        <end position="73"/>
    </location>
</feature>
<dbReference type="OMA" id="WINGMLY"/>
<dbReference type="AlphaFoldDB" id="A0A8C3HY41"/>
<dbReference type="PROSITE" id="PS50041">
    <property type="entry name" value="C_TYPE_LECTIN_2"/>
    <property type="match status" value="1"/>
</dbReference>
<dbReference type="InterPro" id="IPR016187">
    <property type="entry name" value="CTDL_fold"/>
</dbReference>
<dbReference type="InterPro" id="IPR016186">
    <property type="entry name" value="C-type_lectin-like/link_sf"/>
</dbReference>
<evidence type="ECO:0000313" key="4">
    <source>
        <dbReference type="Ensembl" id="ENSCPBP00000024841.1"/>
    </source>
</evidence>
<evidence type="ECO:0000313" key="5">
    <source>
        <dbReference type="Proteomes" id="UP000694380"/>
    </source>
</evidence>
<proteinExistence type="predicted"/>
<dbReference type="GO" id="GO:0005886">
    <property type="term" value="C:plasma membrane"/>
    <property type="evidence" value="ECO:0007669"/>
    <property type="project" value="UniProtKB-SubCell"/>
</dbReference>
<dbReference type="GeneTree" id="ENSGT00940000155319"/>
<reference evidence="4" key="2">
    <citation type="submission" date="2025-09" db="UniProtKB">
        <authorList>
            <consortium name="Ensembl"/>
        </authorList>
    </citation>
    <scope>IDENTIFICATION</scope>
</reference>
<dbReference type="Pfam" id="PF00059">
    <property type="entry name" value="Lectin_C"/>
    <property type="match status" value="1"/>
</dbReference>